<reference evidence="4 5" key="1">
    <citation type="journal article" date="2009" name="Int. J. Syst. Evol. Microbiol.">
        <title>Paenibacillus contaminans sp. nov., isolated from a contaminated laboratory plate.</title>
        <authorList>
            <person name="Chou J.H."/>
            <person name="Lee J.H."/>
            <person name="Lin M.C."/>
            <person name="Chang P.S."/>
            <person name="Arun A.B."/>
            <person name="Young C.C."/>
            <person name="Chen W.M."/>
        </authorList>
    </citation>
    <scope>NUCLEOTIDE SEQUENCE [LARGE SCALE GENOMIC DNA]</scope>
    <source>
        <strain evidence="4 5">CKOBP-6</strain>
    </source>
</reference>
<proteinExistence type="inferred from homology"/>
<sequence length="63" mass="7278">MERHEDLEAVYPYGAFKARCVDYIQHLVIHGSYHRGNITAMLRQLGCPGTPTDFGFYLYILTQ</sequence>
<dbReference type="Pfam" id="PF05163">
    <property type="entry name" value="DinB"/>
    <property type="match status" value="1"/>
</dbReference>
<keyword evidence="5" id="KW-1185">Reference proteome</keyword>
<dbReference type="GO" id="GO:0046872">
    <property type="term" value="F:metal ion binding"/>
    <property type="evidence" value="ECO:0007669"/>
    <property type="project" value="UniProtKB-KW"/>
</dbReference>
<dbReference type="OrthoDB" id="9811413at2"/>
<evidence type="ECO:0000256" key="3">
    <source>
        <dbReference type="PIRSR" id="PIRSR607837-1"/>
    </source>
</evidence>
<keyword evidence="2 3" id="KW-0479">Metal-binding</keyword>
<dbReference type="AlphaFoldDB" id="A0A329MRQ3"/>
<dbReference type="InterPro" id="IPR007837">
    <property type="entry name" value="DinB"/>
</dbReference>
<dbReference type="Gene3D" id="1.20.120.450">
    <property type="entry name" value="dinb family like domain"/>
    <property type="match status" value="1"/>
</dbReference>
<feature type="binding site" evidence="3">
    <location>
        <position position="30"/>
    </location>
    <ligand>
        <name>a divalent metal cation</name>
        <dbReference type="ChEBI" id="CHEBI:60240"/>
    </ligand>
</feature>
<comment type="similarity">
    <text evidence="1">Belongs to the DinB family.</text>
</comment>
<name>A0A329MRQ3_9BACL</name>
<protein>
    <recommendedName>
        <fullName evidence="6">Damage-inducible protein DinB</fullName>
    </recommendedName>
</protein>
<evidence type="ECO:0000313" key="4">
    <source>
        <dbReference type="EMBL" id="RAV21383.1"/>
    </source>
</evidence>
<gene>
    <name evidence="4" type="ORF">DQG23_10660</name>
</gene>
<evidence type="ECO:0008006" key="6">
    <source>
        <dbReference type="Google" id="ProtNLM"/>
    </source>
</evidence>
<dbReference type="EMBL" id="QMFB01000005">
    <property type="protein sequence ID" value="RAV21383.1"/>
    <property type="molecule type" value="Genomic_DNA"/>
</dbReference>
<comment type="caution">
    <text evidence="4">The sequence shown here is derived from an EMBL/GenBank/DDBJ whole genome shotgun (WGS) entry which is preliminary data.</text>
</comment>
<organism evidence="4 5">
    <name type="scientific">Paenibacillus contaminans</name>
    <dbReference type="NCBI Taxonomy" id="450362"/>
    <lineage>
        <taxon>Bacteria</taxon>
        <taxon>Bacillati</taxon>
        <taxon>Bacillota</taxon>
        <taxon>Bacilli</taxon>
        <taxon>Bacillales</taxon>
        <taxon>Paenibacillaceae</taxon>
        <taxon>Paenibacillus</taxon>
    </lineage>
</organism>
<dbReference type="Proteomes" id="UP000250369">
    <property type="component" value="Unassembled WGS sequence"/>
</dbReference>
<accession>A0A329MRQ3</accession>
<evidence type="ECO:0000256" key="2">
    <source>
        <dbReference type="ARBA" id="ARBA00022723"/>
    </source>
</evidence>
<feature type="binding site" evidence="3">
    <location>
        <position position="34"/>
    </location>
    <ligand>
        <name>a divalent metal cation</name>
        <dbReference type="ChEBI" id="CHEBI:60240"/>
    </ligand>
</feature>
<dbReference type="SUPFAM" id="SSF109854">
    <property type="entry name" value="DinB/YfiT-like putative metalloenzymes"/>
    <property type="match status" value="1"/>
</dbReference>
<dbReference type="InterPro" id="IPR034660">
    <property type="entry name" value="DinB/YfiT-like"/>
</dbReference>
<evidence type="ECO:0000313" key="5">
    <source>
        <dbReference type="Proteomes" id="UP000250369"/>
    </source>
</evidence>
<evidence type="ECO:0000256" key="1">
    <source>
        <dbReference type="ARBA" id="ARBA00008635"/>
    </source>
</evidence>